<feature type="non-terminal residue" evidence="2">
    <location>
        <position position="150"/>
    </location>
</feature>
<dbReference type="AlphaFoldDB" id="A0A699YHU7"/>
<name>A0A699YHU7_HAELA</name>
<sequence length="150" mass="16229">MHDGVDESSAYASSLSGAGSSVWMVLNAIFATGWWLIVAWLVVALMGCTAWAGLLYTVRGAIDYLNNLYGPQPAVTWLASDNLPCPGQCLNLGMFKFLDTSLQNSCVCDYSKLTAARTEFNEGFRMSVPMLIGNWALLVAGIIIMVNFAC</sequence>
<protein>
    <submittedName>
        <fullName evidence="2">Uncharacterized protein</fullName>
    </submittedName>
</protein>
<evidence type="ECO:0000256" key="1">
    <source>
        <dbReference type="SAM" id="Phobius"/>
    </source>
</evidence>
<comment type="caution">
    <text evidence="2">The sequence shown here is derived from an EMBL/GenBank/DDBJ whole genome shotgun (WGS) entry which is preliminary data.</text>
</comment>
<dbReference type="EMBL" id="BLLF01000261">
    <property type="protein sequence ID" value="GFH09770.1"/>
    <property type="molecule type" value="Genomic_DNA"/>
</dbReference>
<keyword evidence="1" id="KW-0472">Membrane</keyword>
<reference evidence="2 3" key="1">
    <citation type="submission" date="2020-02" db="EMBL/GenBank/DDBJ databases">
        <title>Draft genome sequence of Haematococcus lacustris strain NIES-144.</title>
        <authorList>
            <person name="Morimoto D."/>
            <person name="Nakagawa S."/>
            <person name="Yoshida T."/>
            <person name="Sawayama S."/>
        </authorList>
    </citation>
    <scope>NUCLEOTIDE SEQUENCE [LARGE SCALE GENOMIC DNA]</scope>
    <source>
        <strain evidence="2 3">NIES-144</strain>
    </source>
</reference>
<keyword evidence="3" id="KW-1185">Reference proteome</keyword>
<dbReference type="Proteomes" id="UP000485058">
    <property type="component" value="Unassembled WGS sequence"/>
</dbReference>
<keyword evidence="1" id="KW-1133">Transmembrane helix</keyword>
<feature type="transmembrane region" description="Helical" evidence="1">
    <location>
        <begin position="33"/>
        <end position="58"/>
    </location>
</feature>
<evidence type="ECO:0000313" key="2">
    <source>
        <dbReference type="EMBL" id="GFH09770.1"/>
    </source>
</evidence>
<feature type="transmembrane region" description="Helical" evidence="1">
    <location>
        <begin position="131"/>
        <end position="149"/>
    </location>
</feature>
<feature type="non-terminal residue" evidence="2">
    <location>
        <position position="1"/>
    </location>
</feature>
<keyword evidence="1" id="KW-0812">Transmembrane</keyword>
<accession>A0A699YHU7</accession>
<gene>
    <name evidence="2" type="ORF">HaLaN_04975</name>
</gene>
<evidence type="ECO:0000313" key="3">
    <source>
        <dbReference type="Proteomes" id="UP000485058"/>
    </source>
</evidence>
<organism evidence="2 3">
    <name type="scientific">Haematococcus lacustris</name>
    <name type="common">Green alga</name>
    <name type="synonym">Haematococcus pluvialis</name>
    <dbReference type="NCBI Taxonomy" id="44745"/>
    <lineage>
        <taxon>Eukaryota</taxon>
        <taxon>Viridiplantae</taxon>
        <taxon>Chlorophyta</taxon>
        <taxon>core chlorophytes</taxon>
        <taxon>Chlorophyceae</taxon>
        <taxon>CS clade</taxon>
        <taxon>Chlamydomonadales</taxon>
        <taxon>Haematococcaceae</taxon>
        <taxon>Haematococcus</taxon>
    </lineage>
</organism>
<proteinExistence type="predicted"/>